<feature type="region of interest" description="Disordered" evidence="1">
    <location>
        <begin position="356"/>
        <end position="416"/>
    </location>
</feature>
<sequence>MATKSLPPLLSPRATSPPERLATPPTILQGASRSGGGSLAPLSPFSHSLTPLSSLGPLGPHNALSPLAALRGSGTDLPSSPNAALASITNRISVASGLQATTSAALASPHPARISAAGATGLLASAAAAAAAAAGTATAAGSPAGAAGASASPRGGAGGGGGPSARVDSGPRKPTQSQLCERLHAQLLEVLRTEWRSIRSSNLGVLSGTAVVEELLLRRIQSWAAELHLLAITHRSAAERLGALCRGMGAEELQQLLVMLDQTGHPELSDFVRLVVFNTADPAAKGVVGDLRALRAAHGGRRARSTPSNRRRAPSTQLSSARPFSHLLSSGPPDDPASLRFAGLLPEGHRLVAGARAVAERRRQQEEEQRRAAEARAEARARARAEAAAGSGEDAEAERRPSDASARHSVLHGRGAPPDILPYFMADVEEQWRRTVGTRVPAEGVSDTCILLSEPLPTYEAPPDVALMRREAEEAAMAPQPGPPGPTRGHAYHGPPSRGGSIASMRNLPFTPGAPGRPAGGGGGGGVAPWGGGPAASASSSSVGSHTFHRLTTTARPG</sequence>
<organism evidence="2 3">
    <name type="scientific">Astrephomene gubernaculifera</name>
    <dbReference type="NCBI Taxonomy" id="47775"/>
    <lineage>
        <taxon>Eukaryota</taxon>
        <taxon>Viridiplantae</taxon>
        <taxon>Chlorophyta</taxon>
        <taxon>core chlorophytes</taxon>
        <taxon>Chlorophyceae</taxon>
        <taxon>CS clade</taxon>
        <taxon>Chlamydomonadales</taxon>
        <taxon>Astrephomenaceae</taxon>
        <taxon>Astrephomene</taxon>
    </lineage>
</organism>
<evidence type="ECO:0000313" key="2">
    <source>
        <dbReference type="EMBL" id="GFR41291.1"/>
    </source>
</evidence>
<feature type="compositionally biased region" description="Low complexity" evidence="1">
    <location>
        <begin position="535"/>
        <end position="545"/>
    </location>
</feature>
<dbReference type="Proteomes" id="UP001054857">
    <property type="component" value="Unassembled WGS sequence"/>
</dbReference>
<feature type="non-terminal residue" evidence="2">
    <location>
        <position position="1"/>
    </location>
</feature>
<protein>
    <submittedName>
        <fullName evidence="2">Uncharacterized protein</fullName>
    </submittedName>
</protein>
<feature type="compositionally biased region" description="Low complexity" evidence="1">
    <location>
        <begin position="141"/>
        <end position="154"/>
    </location>
</feature>
<reference evidence="2 3" key="1">
    <citation type="journal article" date="2021" name="Sci. Rep.">
        <title>Genome sequencing of the multicellular alga Astrephomene provides insights into convergent evolution of germ-soma differentiation.</title>
        <authorList>
            <person name="Yamashita S."/>
            <person name="Yamamoto K."/>
            <person name="Matsuzaki R."/>
            <person name="Suzuki S."/>
            <person name="Yamaguchi H."/>
            <person name="Hirooka S."/>
            <person name="Minakuchi Y."/>
            <person name="Miyagishima S."/>
            <person name="Kawachi M."/>
            <person name="Toyoda A."/>
            <person name="Nozaki H."/>
        </authorList>
    </citation>
    <scope>NUCLEOTIDE SEQUENCE [LARGE SCALE GENOMIC DNA]</scope>
    <source>
        <strain evidence="2 3">NIES-4017</strain>
    </source>
</reference>
<comment type="caution">
    <text evidence="2">The sequence shown here is derived from an EMBL/GenBank/DDBJ whole genome shotgun (WGS) entry which is preliminary data.</text>
</comment>
<evidence type="ECO:0000313" key="3">
    <source>
        <dbReference type="Proteomes" id="UP001054857"/>
    </source>
</evidence>
<evidence type="ECO:0000256" key="1">
    <source>
        <dbReference type="SAM" id="MobiDB-lite"/>
    </source>
</evidence>
<dbReference type="EMBL" id="BMAR01000001">
    <property type="protein sequence ID" value="GFR41291.1"/>
    <property type="molecule type" value="Genomic_DNA"/>
</dbReference>
<accession>A0AAD3DGB8</accession>
<feature type="region of interest" description="Disordered" evidence="1">
    <location>
        <begin position="297"/>
        <end position="341"/>
    </location>
</feature>
<feature type="region of interest" description="Disordered" evidence="1">
    <location>
        <begin position="477"/>
        <end position="558"/>
    </location>
</feature>
<feature type="region of interest" description="Disordered" evidence="1">
    <location>
        <begin position="1"/>
        <end position="43"/>
    </location>
</feature>
<feature type="compositionally biased region" description="Basic residues" evidence="1">
    <location>
        <begin position="298"/>
        <end position="313"/>
    </location>
</feature>
<dbReference type="AlphaFoldDB" id="A0AAD3DGB8"/>
<feature type="compositionally biased region" description="Basic and acidic residues" evidence="1">
    <location>
        <begin position="358"/>
        <end position="385"/>
    </location>
</feature>
<proteinExistence type="predicted"/>
<name>A0AAD3DGB8_9CHLO</name>
<keyword evidence="3" id="KW-1185">Reference proteome</keyword>
<feature type="compositionally biased region" description="Basic and acidic residues" evidence="1">
    <location>
        <begin position="397"/>
        <end position="406"/>
    </location>
</feature>
<feature type="compositionally biased region" description="Gly residues" evidence="1">
    <location>
        <begin position="518"/>
        <end position="534"/>
    </location>
</feature>
<feature type="region of interest" description="Disordered" evidence="1">
    <location>
        <begin position="141"/>
        <end position="176"/>
    </location>
</feature>
<gene>
    <name evidence="2" type="ORF">Agub_g1796</name>
</gene>